<protein>
    <submittedName>
        <fullName evidence="2">Helix-turn-helix transcriptional regulator</fullName>
    </submittedName>
</protein>
<sequence>MGSIRHRSLGKTYIKEWRLKRGLSLRRLEDRLETLPDGKPMITHVSINRIEMSKQPYSQEVLEALAAALDCSPAELISVDPNSENEMLELLRRLPADKYRQAINFIKFLGEAN</sequence>
<dbReference type="PROSITE" id="PS50943">
    <property type="entry name" value="HTH_CROC1"/>
    <property type="match status" value="1"/>
</dbReference>
<dbReference type="SUPFAM" id="SSF47413">
    <property type="entry name" value="lambda repressor-like DNA-binding domains"/>
    <property type="match status" value="1"/>
</dbReference>
<evidence type="ECO:0000313" key="3">
    <source>
        <dbReference type="Proteomes" id="UP001555786"/>
    </source>
</evidence>
<dbReference type="Gene3D" id="1.10.260.40">
    <property type="entry name" value="lambda repressor-like DNA-binding domains"/>
    <property type="match status" value="1"/>
</dbReference>
<dbReference type="SMART" id="SM00530">
    <property type="entry name" value="HTH_XRE"/>
    <property type="match status" value="1"/>
</dbReference>
<dbReference type="Proteomes" id="UP001555786">
    <property type="component" value="Unassembled WGS sequence"/>
</dbReference>
<evidence type="ECO:0000313" key="2">
    <source>
        <dbReference type="EMBL" id="MEW9307370.1"/>
    </source>
</evidence>
<feature type="domain" description="HTH cro/C1-type" evidence="1">
    <location>
        <begin position="14"/>
        <end position="76"/>
    </location>
</feature>
<proteinExistence type="predicted"/>
<dbReference type="InterPro" id="IPR010982">
    <property type="entry name" value="Lambda_DNA-bd_dom_sf"/>
</dbReference>
<accession>A0ABV3PNZ1</accession>
<comment type="caution">
    <text evidence="2">The sequence shown here is derived from an EMBL/GenBank/DDBJ whole genome shotgun (WGS) entry which is preliminary data.</text>
</comment>
<dbReference type="Pfam" id="PF01381">
    <property type="entry name" value="HTH_3"/>
    <property type="match status" value="1"/>
</dbReference>
<name>A0ABV3PNZ1_9HYPH</name>
<keyword evidence="3" id="KW-1185">Reference proteome</keyword>
<dbReference type="InterPro" id="IPR001387">
    <property type="entry name" value="Cro/C1-type_HTH"/>
</dbReference>
<reference evidence="2 3" key="1">
    <citation type="submission" date="2024-07" db="EMBL/GenBank/DDBJ databases">
        <title>Description of Labrys sedimenti sp. nov., isolated from a diclofenac-degrading enrichment culture.</title>
        <authorList>
            <person name="Tancsics A."/>
            <person name="Csepanyi A."/>
        </authorList>
    </citation>
    <scope>NUCLEOTIDE SEQUENCE [LARGE SCALE GENOMIC DNA]</scope>
    <source>
        <strain evidence="2 3">LMG 23578</strain>
    </source>
</reference>
<gene>
    <name evidence="2" type="ORF">ABXS05_17595</name>
</gene>
<dbReference type="EMBL" id="JBFNQD010000005">
    <property type="protein sequence ID" value="MEW9307370.1"/>
    <property type="molecule type" value="Genomic_DNA"/>
</dbReference>
<dbReference type="RefSeq" id="WP_149249266.1">
    <property type="nucleotide sequence ID" value="NZ_JBFNQD010000005.1"/>
</dbReference>
<organism evidence="2 3">
    <name type="scientific">Labrys neptuniae</name>
    <dbReference type="NCBI Taxonomy" id="376174"/>
    <lineage>
        <taxon>Bacteria</taxon>
        <taxon>Pseudomonadati</taxon>
        <taxon>Pseudomonadota</taxon>
        <taxon>Alphaproteobacteria</taxon>
        <taxon>Hyphomicrobiales</taxon>
        <taxon>Xanthobacteraceae</taxon>
        <taxon>Labrys</taxon>
    </lineage>
</organism>
<evidence type="ECO:0000259" key="1">
    <source>
        <dbReference type="PROSITE" id="PS50943"/>
    </source>
</evidence>
<dbReference type="CDD" id="cd00093">
    <property type="entry name" value="HTH_XRE"/>
    <property type="match status" value="1"/>
</dbReference>